<feature type="chain" id="PRO_5011609506" evidence="2">
    <location>
        <begin position="22"/>
        <end position="267"/>
    </location>
</feature>
<reference evidence="3 4" key="1">
    <citation type="submission" date="2016-10" db="EMBL/GenBank/DDBJ databases">
        <authorList>
            <person name="de Groot N.N."/>
        </authorList>
    </citation>
    <scope>NUCLEOTIDE SEQUENCE [LARGE SCALE GENOMIC DNA]</scope>
    <source>
        <strain evidence="3 4">DSM 21668</strain>
    </source>
</reference>
<keyword evidence="2" id="KW-0732">Signal</keyword>
<evidence type="ECO:0000313" key="4">
    <source>
        <dbReference type="Proteomes" id="UP000198901"/>
    </source>
</evidence>
<evidence type="ECO:0000313" key="3">
    <source>
        <dbReference type="EMBL" id="SDL53376.1"/>
    </source>
</evidence>
<proteinExistence type="predicted"/>
<accession>A0A1G9KUT7</accession>
<dbReference type="PROSITE" id="PS51257">
    <property type="entry name" value="PROKAR_LIPOPROTEIN"/>
    <property type="match status" value="1"/>
</dbReference>
<protein>
    <submittedName>
        <fullName evidence="3">Uncharacterized protein</fullName>
    </submittedName>
</protein>
<organism evidence="3 4">
    <name type="scientific">Siphonobacter aquaeclarae</name>
    <dbReference type="NCBI Taxonomy" id="563176"/>
    <lineage>
        <taxon>Bacteria</taxon>
        <taxon>Pseudomonadati</taxon>
        <taxon>Bacteroidota</taxon>
        <taxon>Cytophagia</taxon>
        <taxon>Cytophagales</taxon>
        <taxon>Cytophagaceae</taxon>
        <taxon>Siphonobacter</taxon>
    </lineage>
</organism>
<dbReference type="STRING" id="563176.SAMN04488090_1142"/>
<dbReference type="EMBL" id="FNGS01000002">
    <property type="protein sequence ID" value="SDL53376.1"/>
    <property type="molecule type" value="Genomic_DNA"/>
</dbReference>
<evidence type="ECO:0000256" key="2">
    <source>
        <dbReference type="SAM" id="SignalP"/>
    </source>
</evidence>
<dbReference type="OrthoDB" id="948349at2"/>
<dbReference type="RefSeq" id="WP_093198902.1">
    <property type="nucleotide sequence ID" value="NZ_FNGS01000002.1"/>
</dbReference>
<dbReference type="AlphaFoldDB" id="A0A1G9KUT7"/>
<feature type="region of interest" description="Disordered" evidence="1">
    <location>
        <begin position="108"/>
        <end position="127"/>
    </location>
</feature>
<name>A0A1G9KUT7_9BACT</name>
<feature type="signal peptide" evidence="2">
    <location>
        <begin position="1"/>
        <end position="21"/>
    </location>
</feature>
<gene>
    <name evidence="3" type="ORF">SAMN04488090_1142</name>
</gene>
<evidence type="ECO:0000256" key="1">
    <source>
        <dbReference type="SAM" id="MobiDB-lite"/>
    </source>
</evidence>
<keyword evidence="4" id="KW-1185">Reference proteome</keyword>
<sequence length="267" mass="29719">MKHLVLAMASSLFLSSCVSYSQYFQVCRTSFDPEMKRTGDAITFEDAHCIVTYNLWDKGGNIGFEFYNKTDQTIFLRMDESFLIVNGIAYDYFQGRTFEHSSNRGIAQGGLTTSSTPTATGSSGTASGSANLRTFGHSVSYLEDRLIAIPSRTAKIISEYHVTDAALRNCDLPVYPDRRAPVTLLFTRKNSPLVFSNRLSYHTPAALPVQIENTFFVSEITNLGEAQAMEYAPADDCTENRSYTRKIVKGAAPDKFFIPYRPETGLP</sequence>
<feature type="compositionally biased region" description="Low complexity" evidence="1">
    <location>
        <begin position="109"/>
        <end position="127"/>
    </location>
</feature>
<dbReference type="Proteomes" id="UP000198901">
    <property type="component" value="Unassembled WGS sequence"/>
</dbReference>